<sequence>MGISSRDYCIRYVAVFLLVTIGLAGCAGLGGRLAKPKVQLASLAVQNIQAFESTFVLTLRVFNTNDAPLDLKALEAELDLNGRHFATGVTRTDIHIPALESQTVDVTVYASSLEMVRQVWSQVQGIQNREANAPWEYTVSGTLHLDNRGLLPRLPFEVSGTVELDALVPKSQ</sequence>
<name>C8X208_DESRD</name>
<keyword evidence="1" id="KW-1133">Transmembrane helix</keyword>
<dbReference type="GO" id="GO:0009269">
    <property type="term" value="P:response to desiccation"/>
    <property type="evidence" value="ECO:0007669"/>
    <property type="project" value="InterPro"/>
</dbReference>
<dbReference type="InterPro" id="IPR004864">
    <property type="entry name" value="LEA_2"/>
</dbReference>
<dbReference type="SUPFAM" id="SSF117070">
    <property type="entry name" value="LEA14-like"/>
    <property type="match status" value="1"/>
</dbReference>
<reference evidence="4" key="1">
    <citation type="submission" date="2009-09" db="EMBL/GenBank/DDBJ databases">
        <title>The complete chromosome of Desulfohalobium retbaense DSM 5692.</title>
        <authorList>
            <consortium name="US DOE Joint Genome Institute (JGI-PGF)"/>
            <person name="Lucas S."/>
            <person name="Copeland A."/>
            <person name="Lapidus A."/>
            <person name="Glavina del Rio T."/>
            <person name="Dalin E."/>
            <person name="Tice H."/>
            <person name="Bruce D."/>
            <person name="Goodwin L."/>
            <person name="Pitluck S."/>
            <person name="Kyrpides N."/>
            <person name="Mavromatis K."/>
            <person name="Ivanova N."/>
            <person name="Mikhailova N."/>
            <person name="Munk A.C."/>
            <person name="Brettin T."/>
            <person name="Detter J.C."/>
            <person name="Han C."/>
            <person name="Tapia R."/>
            <person name="Larimer F."/>
            <person name="Land M."/>
            <person name="Hauser L."/>
            <person name="Markowitz V."/>
            <person name="Cheng J.-F."/>
            <person name="Hugenholtz P."/>
            <person name="Woyke T."/>
            <person name="Wu D."/>
            <person name="Spring S."/>
            <person name="Klenk H.-P."/>
            <person name="Eisen J.A."/>
        </authorList>
    </citation>
    <scope>NUCLEOTIDE SEQUENCE [LARGE SCALE GENOMIC DNA]</scope>
    <source>
        <strain evidence="4">DSM 5692</strain>
    </source>
</reference>
<dbReference type="SMART" id="SM00769">
    <property type="entry name" value="WHy"/>
    <property type="match status" value="1"/>
</dbReference>
<reference evidence="3 4" key="2">
    <citation type="journal article" date="2010" name="Stand. Genomic Sci.">
        <title>Complete genome sequence of Desulfohalobium retbaense type strain (HR(100)).</title>
        <authorList>
            <person name="Spring S."/>
            <person name="Nolan M."/>
            <person name="Lapidus A."/>
            <person name="Glavina Del Rio T."/>
            <person name="Copeland A."/>
            <person name="Tice H."/>
            <person name="Cheng J.F."/>
            <person name="Lucas S."/>
            <person name="Land M."/>
            <person name="Chen F."/>
            <person name="Bruce D."/>
            <person name="Goodwin L."/>
            <person name="Pitluck S."/>
            <person name="Ivanova N."/>
            <person name="Mavromatis K."/>
            <person name="Mikhailova N."/>
            <person name="Pati A."/>
            <person name="Chen A."/>
            <person name="Palaniappan K."/>
            <person name="Hauser L."/>
            <person name="Chang Y.J."/>
            <person name="Jeffries C.D."/>
            <person name="Munk C."/>
            <person name="Kiss H."/>
            <person name="Chain P."/>
            <person name="Han C."/>
            <person name="Brettin T."/>
            <person name="Detter J.C."/>
            <person name="Schuler E."/>
            <person name="Goker M."/>
            <person name="Rohde M."/>
            <person name="Bristow J."/>
            <person name="Eisen J.A."/>
            <person name="Markowitz V."/>
            <person name="Hugenholtz P."/>
            <person name="Kyrpides N.C."/>
            <person name="Klenk H.P."/>
        </authorList>
    </citation>
    <scope>NUCLEOTIDE SEQUENCE [LARGE SCALE GENOMIC DNA]</scope>
    <source>
        <strain evidence="3 4">DSM 5692</strain>
    </source>
</reference>
<dbReference type="STRING" id="485915.Dret_1043"/>
<dbReference type="RefSeq" id="WP_015751482.1">
    <property type="nucleotide sequence ID" value="NC_013223.1"/>
</dbReference>
<dbReference type="EMBL" id="CP001734">
    <property type="protein sequence ID" value="ACV68331.1"/>
    <property type="molecule type" value="Genomic_DNA"/>
</dbReference>
<protein>
    <submittedName>
        <fullName evidence="3">Water Stress and Hypersensitive response domain protein</fullName>
    </submittedName>
</protein>
<evidence type="ECO:0000313" key="4">
    <source>
        <dbReference type="Proteomes" id="UP000001052"/>
    </source>
</evidence>
<dbReference type="OrthoDB" id="5421820at2"/>
<dbReference type="HOGENOM" id="CLU_120005_1_0_7"/>
<organism evidence="3 4">
    <name type="scientific">Desulfohalobium retbaense (strain ATCC 49708 / DSM 5692 / JCM 16813 / HR100)</name>
    <dbReference type="NCBI Taxonomy" id="485915"/>
    <lineage>
        <taxon>Bacteria</taxon>
        <taxon>Pseudomonadati</taxon>
        <taxon>Thermodesulfobacteriota</taxon>
        <taxon>Desulfovibrionia</taxon>
        <taxon>Desulfovibrionales</taxon>
        <taxon>Desulfohalobiaceae</taxon>
        <taxon>Desulfohalobium</taxon>
    </lineage>
</organism>
<dbReference type="Proteomes" id="UP000001052">
    <property type="component" value="Chromosome"/>
</dbReference>
<keyword evidence="4" id="KW-1185">Reference proteome</keyword>
<feature type="transmembrane region" description="Helical" evidence="1">
    <location>
        <begin position="12"/>
        <end position="34"/>
    </location>
</feature>
<proteinExistence type="predicted"/>
<dbReference type="KEGG" id="drt:Dret_1043"/>
<dbReference type="eggNOG" id="COG5608">
    <property type="taxonomic scope" value="Bacteria"/>
</dbReference>
<dbReference type="InterPro" id="IPR013990">
    <property type="entry name" value="WHy-dom"/>
</dbReference>
<dbReference type="PROSITE" id="PS51257">
    <property type="entry name" value="PROKAR_LIPOPROTEIN"/>
    <property type="match status" value="1"/>
</dbReference>
<keyword evidence="1" id="KW-0812">Transmembrane</keyword>
<dbReference type="Pfam" id="PF03168">
    <property type="entry name" value="LEA_2"/>
    <property type="match status" value="1"/>
</dbReference>
<evidence type="ECO:0000259" key="2">
    <source>
        <dbReference type="SMART" id="SM00769"/>
    </source>
</evidence>
<keyword evidence="1" id="KW-0472">Membrane</keyword>
<dbReference type="AlphaFoldDB" id="C8X208"/>
<dbReference type="Gene3D" id="2.60.40.1820">
    <property type="match status" value="1"/>
</dbReference>
<feature type="domain" description="Water stress and hypersensitive response" evidence="2">
    <location>
        <begin position="38"/>
        <end position="163"/>
    </location>
</feature>
<evidence type="ECO:0000313" key="3">
    <source>
        <dbReference type="EMBL" id="ACV68331.1"/>
    </source>
</evidence>
<evidence type="ECO:0000256" key="1">
    <source>
        <dbReference type="SAM" id="Phobius"/>
    </source>
</evidence>
<accession>C8X208</accession>
<gene>
    <name evidence="3" type="ordered locus">Dret_1043</name>
</gene>